<dbReference type="InterPro" id="IPR019887">
    <property type="entry name" value="Tscrpt_reg_AsnC/Lrp_C"/>
</dbReference>
<dbReference type="EMBL" id="JBHTAX010000001">
    <property type="protein sequence ID" value="MFC7190778.1"/>
    <property type="molecule type" value="Genomic_DNA"/>
</dbReference>
<dbReference type="Gene3D" id="1.10.10.10">
    <property type="entry name" value="Winged helix-like DNA-binding domain superfamily/Winged helix DNA-binding domain"/>
    <property type="match status" value="1"/>
</dbReference>
<name>A0ABD5YSW8_9EURY</name>
<evidence type="ECO:0000256" key="3">
    <source>
        <dbReference type="ARBA" id="ARBA00023163"/>
    </source>
</evidence>
<organism evidence="5 6">
    <name type="scientific">Halocatena marina</name>
    <dbReference type="NCBI Taxonomy" id="2934937"/>
    <lineage>
        <taxon>Archaea</taxon>
        <taxon>Methanobacteriati</taxon>
        <taxon>Methanobacteriota</taxon>
        <taxon>Stenosarchaea group</taxon>
        <taxon>Halobacteria</taxon>
        <taxon>Halobacteriales</taxon>
        <taxon>Natronomonadaceae</taxon>
        <taxon>Halocatena</taxon>
    </lineage>
</organism>
<reference evidence="5 6" key="1">
    <citation type="journal article" date="2019" name="Int. J. Syst. Evol. Microbiol.">
        <title>The Global Catalogue of Microorganisms (GCM) 10K type strain sequencing project: providing services to taxonomists for standard genome sequencing and annotation.</title>
        <authorList>
            <consortium name="The Broad Institute Genomics Platform"/>
            <consortium name="The Broad Institute Genome Sequencing Center for Infectious Disease"/>
            <person name="Wu L."/>
            <person name="Ma J."/>
        </authorList>
    </citation>
    <scope>NUCLEOTIDE SEQUENCE [LARGE SCALE GENOMIC DNA]</scope>
    <source>
        <strain evidence="5 6">RDMS1</strain>
    </source>
</reference>
<feature type="domain" description="HTH asnC-type" evidence="4">
    <location>
        <begin position="6"/>
        <end position="66"/>
    </location>
</feature>
<protein>
    <submittedName>
        <fullName evidence="5">Lrp/AsnC family transcriptional regulator</fullName>
    </submittedName>
</protein>
<dbReference type="Pfam" id="PF01037">
    <property type="entry name" value="AsnC_trans_reg"/>
    <property type="match status" value="1"/>
</dbReference>
<dbReference type="InterPro" id="IPR011991">
    <property type="entry name" value="ArsR-like_HTH"/>
</dbReference>
<evidence type="ECO:0000259" key="4">
    <source>
        <dbReference type="PROSITE" id="PS50956"/>
    </source>
</evidence>
<keyword evidence="6" id="KW-1185">Reference proteome</keyword>
<dbReference type="Proteomes" id="UP001596417">
    <property type="component" value="Unassembled WGS sequence"/>
</dbReference>
<dbReference type="InterPro" id="IPR019888">
    <property type="entry name" value="Tscrpt_reg_AsnC-like"/>
</dbReference>
<dbReference type="Pfam" id="PF13412">
    <property type="entry name" value="HTH_24"/>
    <property type="match status" value="1"/>
</dbReference>
<dbReference type="PRINTS" id="PR00033">
    <property type="entry name" value="HTHASNC"/>
</dbReference>
<keyword evidence="1" id="KW-0805">Transcription regulation</keyword>
<dbReference type="InterPro" id="IPR000485">
    <property type="entry name" value="AsnC-type_HTH_dom"/>
</dbReference>
<evidence type="ECO:0000256" key="1">
    <source>
        <dbReference type="ARBA" id="ARBA00023015"/>
    </source>
</evidence>
<sequence>MTNKCDDLDRRIIDTLLRDGRATILAVAEQTAIPATTVQKRLGQLHENGVISGYESRIDYSQFGYELTAIFKLDLNGDATERFVNELREEPHIISIYEVTGKFDLLAIGKYTDTVSMNEQIKSILTDTTIRTGDTSIVLDTVLEGKPVDLIGEIRSVIASSALNRPTATFKPT</sequence>
<keyword evidence="3" id="KW-0804">Transcription</keyword>
<keyword evidence="2" id="KW-0238">DNA-binding</keyword>
<accession>A0ABD5YSW8</accession>
<evidence type="ECO:0000313" key="5">
    <source>
        <dbReference type="EMBL" id="MFC7190778.1"/>
    </source>
</evidence>
<dbReference type="GO" id="GO:0003677">
    <property type="term" value="F:DNA binding"/>
    <property type="evidence" value="ECO:0007669"/>
    <property type="project" value="UniProtKB-KW"/>
</dbReference>
<dbReference type="SMART" id="SM00344">
    <property type="entry name" value="HTH_ASNC"/>
    <property type="match status" value="1"/>
</dbReference>
<dbReference type="SUPFAM" id="SSF54909">
    <property type="entry name" value="Dimeric alpha+beta barrel"/>
    <property type="match status" value="1"/>
</dbReference>
<dbReference type="PROSITE" id="PS50956">
    <property type="entry name" value="HTH_ASNC_2"/>
    <property type="match status" value="1"/>
</dbReference>
<evidence type="ECO:0000313" key="6">
    <source>
        <dbReference type="Proteomes" id="UP001596417"/>
    </source>
</evidence>
<dbReference type="PANTHER" id="PTHR30154:SF34">
    <property type="entry name" value="TRANSCRIPTIONAL REGULATOR AZLB"/>
    <property type="match status" value="1"/>
</dbReference>
<dbReference type="RefSeq" id="WP_390205816.1">
    <property type="nucleotide sequence ID" value="NZ_JBHTAX010000001.1"/>
</dbReference>
<gene>
    <name evidence="5" type="ORF">ACFQL7_13660</name>
</gene>
<dbReference type="PANTHER" id="PTHR30154">
    <property type="entry name" value="LEUCINE-RESPONSIVE REGULATORY PROTEIN"/>
    <property type="match status" value="1"/>
</dbReference>
<dbReference type="InterPro" id="IPR011008">
    <property type="entry name" value="Dimeric_a/b-barrel"/>
</dbReference>
<dbReference type="InterPro" id="IPR036388">
    <property type="entry name" value="WH-like_DNA-bd_sf"/>
</dbReference>
<comment type="caution">
    <text evidence="5">The sequence shown here is derived from an EMBL/GenBank/DDBJ whole genome shotgun (WGS) entry which is preliminary data.</text>
</comment>
<dbReference type="CDD" id="cd00090">
    <property type="entry name" value="HTH_ARSR"/>
    <property type="match status" value="1"/>
</dbReference>
<dbReference type="Gene3D" id="3.30.70.920">
    <property type="match status" value="1"/>
</dbReference>
<dbReference type="AlphaFoldDB" id="A0ABD5YSW8"/>
<dbReference type="InterPro" id="IPR036390">
    <property type="entry name" value="WH_DNA-bd_sf"/>
</dbReference>
<evidence type="ECO:0000256" key="2">
    <source>
        <dbReference type="ARBA" id="ARBA00023125"/>
    </source>
</evidence>
<proteinExistence type="predicted"/>
<dbReference type="SUPFAM" id="SSF46785">
    <property type="entry name" value="Winged helix' DNA-binding domain"/>
    <property type="match status" value="1"/>
</dbReference>